<dbReference type="PANTHER" id="PTHR11361">
    <property type="entry name" value="DNA MISMATCH REPAIR PROTEIN MUTS FAMILY MEMBER"/>
    <property type="match status" value="1"/>
</dbReference>
<keyword evidence="6" id="KW-1185">Reference proteome</keyword>
<evidence type="ECO:0000256" key="1">
    <source>
        <dbReference type="ARBA" id="ARBA00022741"/>
    </source>
</evidence>
<dbReference type="GO" id="GO:0140664">
    <property type="term" value="F:ATP-dependent DNA damage sensor activity"/>
    <property type="evidence" value="ECO:0007669"/>
    <property type="project" value="InterPro"/>
</dbReference>
<accession>A8F8T6</accession>
<dbReference type="Pfam" id="PF00488">
    <property type="entry name" value="MutS_V"/>
    <property type="match status" value="1"/>
</dbReference>
<dbReference type="EMBL" id="CP000812">
    <property type="protein sequence ID" value="ABV34570.1"/>
    <property type="molecule type" value="Genomic_DNA"/>
</dbReference>
<evidence type="ECO:0000256" key="3">
    <source>
        <dbReference type="ARBA" id="ARBA00023125"/>
    </source>
</evidence>
<dbReference type="HOGENOM" id="CLU_041770_0_0_0"/>
<dbReference type="InterPro" id="IPR000432">
    <property type="entry name" value="DNA_mismatch_repair_MutS_C"/>
</dbReference>
<dbReference type="InterPro" id="IPR027417">
    <property type="entry name" value="P-loop_NTPase"/>
</dbReference>
<dbReference type="Proteomes" id="UP000002016">
    <property type="component" value="Chromosome"/>
</dbReference>
<reference evidence="5 6" key="2">
    <citation type="journal article" date="2009" name="Proc. Natl. Acad. Sci. U.S.A.">
        <title>On the chimeric nature, thermophilic origin, and phylogenetic placement of the Thermotogales.</title>
        <authorList>
            <person name="Zhaxybayeva O."/>
            <person name="Swithers K.S."/>
            <person name="Lapierre P."/>
            <person name="Fournier G.P."/>
            <person name="Bickhart D.M."/>
            <person name="DeBoy R.T."/>
            <person name="Nelson K.E."/>
            <person name="Nesbo C.L."/>
            <person name="Doolittle W.F."/>
            <person name="Gogarten J.P."/>
            <person name="Noll K.M."/>
        </authorList>
    </citation>
    <scope>NUCLEOTIDE SEQUENCE [LARGE SCALE GENOMIC DNA]</scope>
    <source>
        <strain evidence="6">ATCC BAA-301 / DSM 14385 / NBRC 107922 / TMO</strain>
    </source>
</reference>
<name>A8F8T6_PSELT</name>
<dbReference type="GO" id="GO:0006298">
    <property type="term" value="P:mismatch repair"/>
    <property type="evidence" value="ECO:0007669"/>
    <property type="project" value="InterPro"/>
</dbReference>
<keyword evidence="2" id="KW-0067">ATP-binding</keyword>
<proteinExistence type="predicted"/>
<sequence>MFVDRDTLRFVMLDQLLSKVNPLTEYGKKSLDGMKCLIKNGEDFQKHWERLVKVFNMDSRKVQIIKQHLLRMGSIDQQMNYGFKTVGDFARLKRFVYHCRELADLGRDIWFFPDLSDLWVKLSDLTGDQEGFNLRSEKMLSLRKDHLLISKELENAKSRLIQEIESEFSIKLPDDEFTCDENVAKDIIEKDFAEVVRRSAGRYHLKLKSTGEMLKLADRLNKIEEFMTNEEQHLLSELEKIAGEFFEVLKVCEMTVEQIDLDLCRYDFFFLYKCCQPEISEKIIVKSGKYPPVKEFCEKNDYQYYPVDIEINRGITVLYGPNMGGKTTVLRTIGCFVILFHMGFPIPADAFSCPVLGFVRYVSRGNGVGLSSFASEIVSFNNILSLPGKKFVLIDEFGSTTNPVEGEALAVAAVKCLNDSDDYFLFTSHYPEVVKIASRVYMCGKIKNFDADDPHRMIDYSIEKDIKSNQKMALLLAKKLGLSEKIVEAAENFLRKGEDSG</sequence>
<protein>
    <submittedName>
        <fullName evidence="5">DNA mismatch repair protein MutS domain protein</fullName>
    </submittedName>
</protein>
<evidence type="ECO:0000313" key="6">
    <source>
        <dbReference type="Proteomes" id="UP000002016"/>
    </source>
</evidence>
<dbReference type="AlphaFoldDB" id="A8F8T6"/>
<evidence type="ECO:0000259" key="4">
    <source>
        <dbReference type="SMART" id="SM00534"/>
    </source>
</evidence>
<dbReference type="GO" id="GO:0005524">
    <property type="term" value="F:ATP binding"/>
    <property type="evidence" value="ECO:0007669"/>
    <property type="project" value="UniProtKB-KW"/>
</dbReference>
<dbReference type="OrthoDB" id="9777812at2"/>
<dbReference type="KEGG" id="tle:Tlet_2016"/>
<dbReference type="SMART" id="SM00534">
    <property type="entry name" value="MUTSac"/>
    <property type="match status" value="1"/>
</dbReference>
<dbReference type="STRING" id="416591.Tlet_2016"/>
<dbReference type="GO" id="GO:0030983">
    <property type="term" value="F:mismatched DNA binding"/>
    <property type="evidence" value="ECO:0007669"/>
    <property type="project" value="InterPro"/>
</dbReference>
<dbReference type="RefSeq" id="WP_012004046.1">
    <property type="nucleotide sequence ID" value="NC_009828.1"/>
</dbReference>
<evidence type="ECO:0000313" key="5">
    <source>
        <dbReference type="EMBL" id="ABV34570.1"/>
    </source>
</evidence>
<keyword evidence="3" id="KW-0238">DNA-binding</keyword>
<dbReference type="PANTHER" id="PTHR11361:SF125">
    <property type="entry name" value="DNA-BINDING PROTEIN MUTS2"/>
    <property type="match status" value="1"/>
</dbReference>
<dbReference type="eggNOG" id="COG1193">
    <property type="taxonomic scope" value="Bacteria"/>
</dbReference>
<organism evidence="5 6">
    <name type="scientific">Pseudothermotoga lettingae (strain ATCC BAA-301 / DSM 14385 / NBRC 107922 / TMO)</name>
    <name type="common">Thermotoga lettingae</name>
    <dbReference type="NCBI Taxonomy" id="416591"/>
    <lineage>
        <taxon>Bacteria</taxon>
        <taxon>Thermotogati</taxon>
        <taxon>Thermotogota</taxon>
        <taxon>Thermotogae</taxon>
        <taxon>Thermotogales</taxon>
        <taxon>Thermotogaceae</taxon>
        <taxon>Pseudothermotoga</taxon>
    </lineage>
</organism>
<dbReference type="SUPFAM" id="SSF52540">
    <property type="entry name" value="P-loop containing nucleoside triphosphate hydrolases"/>
    <property type="match status" value="1"/>
</dbReference>
<dbReference type="Gene3D" id="3.40.50.300">
    <property type="entry name" value="P-loop containing nucleotide triphosphate hydrolases"/>
    <property type="match status" value="1"/>
</dbReference>
<dbReference type="InterPro" id="IPR045076">
    <property type="entry name" value="MutS"/>
</dbReference>
<evidence type="ECO:0000256" key="2">
    <source>
        <dbReference type="ARBA" id="ARBA00022840"/>
    </source>
</evidence>
<feature type="domain" description="DNA mismatch repair proteins mutS family" evidence="4">
    <location>
        <begin position="313"/>
        <end position="495"/>
    </location>
</feature>
<reference evidence="5 6" key="1">
    <citation type="submission" date="2007-08" db="EMBL/GenBank/DDBJ databases">
        <title>Complete sequence of Thermotoga lettingae TMO.</title>
        <authorList>
            <consortium name="US DOE Joint Genome Institute"/>
            <person name="Copeland A."/>
            <person name="Lucas S."/>
            <person name="Lapidus A."/>
            <person name="Barry K."/>
            <person name="Glavina del Rio T."/>
            <person name="Dalin E."/>
            <person name="Tice H."/>
            <person name="Pitluck S."/>
            <person name="Foster B."/>
            <person name="Bruce D."/>
            <person name="Schmutz J."/>
            <person name="Larimer F."/>
            <person name="Land M."/>
            <person name="Hauser L."/>
            <person name="Kyrpides N."/>
            <person name="Mikhailova N."/>
            <person name="Nelson K."/>
            <person name="Gogarten J.P."/>
            <person name="Noll K."/>
            <person name="Richardson P."/>
        </authorList>
    </citation>
    <scope>NUCLEOTIDE SEQUENCE [LARGE SCALE GENOMIC DNA]</scope>
    <source>
        <strain evidence="6">ATCC BAA-301 / DSM 14385 / NBRC 107922 / TMO</strain>
    </source>
</reference>
<gene>
    <name evidence="5" type="ordered locus">Tlet_2016</name>
</gene>
<keyword evidence="1" id="KW-0547">Nucleotide-binding</keyword>